<dbReference type="EMBL" id="CP104067">
    <property type="protein sequence ID" value="WAH40631.1"/>
    <property type="molecule type" value="Genomic_DNA"/>
</dbReference>
<dbReference type="RefSeq" id="WP_268004529.1">
    <property type="nucleotide sequence ID" value="NZ_BSUT01000001.1"/>
</dbReference>
<feature type="compositionally biased region" description="Polar residues" evidence="1">
    <location>
        <begin position="53"/>
        <end position="67"/>
    </location>
</feature>
<gene>
    <name evidence="2" type="ORF">NZD89_20295</name>
</gene>
<proteinExistence type="predicted"/>
<evidence type="ECO:0000313" key="2">
    <source>
        <dbReference type="EMBL" id="WAH40631.1"/>
    </source>
</evidence>
<keyword evidence="3" id="KW-1185">Reference proteome</keyword>
<protein>
    <submittedName>
        <fullName evidence="2">Uncharacterized protein</fullName>
    </submittedName>
</protein>
<evidence type="ECO:0000256" key="1">
    <source>
        <dbReference type="SAM" id="MobiDB-lite"/>
    </source>
</evidence>
<dbReference type="Proteomes" id="UP001164761">
    <property type="component" value="Chromosome"/>
</dbReference>
<name>A0ABY6ZET1_9BACL</name>
<feature type="region of interest" description="Disordered" evidence="1">
    <location>
        <begin position="1"/>
        <end position="67"/>
    </location>
</feature>
<sequence>MTDGNPLGKAGRSIDQGVQNAADKASNGRLLDASKSVWDGTVKAGQEIGKSVPQVTNNLMGNGQNNK</sequence>
<organism evidence="2 3">
    <name type="scientific">Alicyclobacillus fastidiosus</name>
    <dbReference type="NCBI Taxonomy" id="392011"/>
    <lineage>
        <taxon>Bacteria</taxon>
        <taxon>Bacillati</taxon>
        <taxon>Bacillota</taxon>
        <taxon>Bacilli</taxon>
        <taxon>Bacillales</taxon>
        <taxon>Alicyclobacillaceae</taxon>
        <taxon>Alicyclobacillus</taxon>
    </lineage>
</organism>
<evidence type="ECO:0000313" key="3">
    <source>
        <dbReference type="Proteomes" id="UP001164761"/>
    </source>
</evidence>
<reference evidence="2" key="1">
    <citation type="submission" date="2022-08" db="EMBL/GenBank/DDBJ databases">
        <title>Alicyclobacillus fastidiosus DSM 17978, complete genome.</title>
        <authorList>
            <person name="Wang Q."/>
            <person name="Cai R."/>
            <person name="Wang Z."/>
        </authorList>
    </citation>
    <scope>NUCLEOTIDE SEQUENCE</scope>
    <source>
        <strain evidence="2">DSM 17978</strain>
    </source>
</reference>
<accession>A0ABY6ZET1</accession>